<dbReference type="GeneID" id="139080617"/>
<name>A0ABM4MZU1_EQUPR</name>
<proteinExistence type="predicted"/>
<keyword evidence="1" id="KW-1185">Reference proteome</keyword>
<reference evidence="2" key="1">
    <citation type="submission" date="2025-08" db="UniProtKB">
        <authorList>
            <consortium name="RefSeq"/>
        </authorList>
    </citation>
    <scope>IDENTIFICATION</scope>
    <source>
        <tissue evidence="2">Blood</tissue>
    </source>
</reference>
<accession>A0ABM4MZU1</accession>
<evidence type="ECO:0000313" key="1">
    <source>
        <dbReference type="Proteomes" id="UP001652662"/>
    </source>
</evidence>
<gene>
    <name evidence="2" type="primary">LOC139080617</name>
</gene>
<dbReference type="RefSeq" id="XP_070458217.1">
    <property type="nucleotide sequence ID" value="XM_070602116.1"/>
</dbReference>
<evidence type="ECO:0000313" key="2">
    <source>
        <dbReference type="RefSeq" id="XP_070458217.1"/>
    </source>
</evidence>
<sequence length="153" mass="16634">MSRVKGRWCWGEVGGGEHGLTDLSSILAGGALHVCHPAVHPQRVQSIRCHRALSPSWPFLGDLVMLHLVMGDYQEAGEAAKPPEGGHSCERFMSWTQPLPPAGPTVGQRSWAPPVRQQGKEINLEKRTELSIGFHLCDLGRGCSNLAVQHNSS</sequence>
<dbReference type="Proteomes" id="UP001652662">
    <property type="component" value="Chromosome 31"/>
</dbReference>
<protein>
    <submittedName>
        <fullName evidence="2">Uncharacterized protein isoform X1</fullName>
    </submittedName>
</protein>
<organism evidence="1 2">
    <name type="scientific">Equus przewalskii</name>
    <name type="common">Przewalski's horse</name>
    <name type="synonym">Equus caballus przewalskii</name>
    <dbReference type="NCBI Taxonomy" id="9798"/>
    <lineage>
        <taxon>Eukaryota</taxon>
        <taxon>Metazoa</taxon>
        <taxon>Chordata</taxon>
        <taxon>Craniata</taxon>
        <taxon>Vertebrata</taxon>
        <taxon>Euteleostomi</taxon>
        <taxon>Mammalia</taxon>
        <taxon>Eutheria</taxon>
        <taxon>Laurasiatheria</taxon>
        <taxon>Perissodactyla</taxon>
        <taxon>Equidae</taxon>
        <taxon>Equus</taxon>
    </lineage>
</organism>